<gene>
    <name evidence="3" type="ORF">ULMA_06120</name>
</gene>
<evidence type="ECO:0008006" key="5">
    <source>
        <dbReference type="Google" id="ProtNLM"/>
    </source>
</evidence>
<comment type="similarity">
    <text evidence="1 2">Belongs to the ArsC family.</text>
</comment>
<dbReference type="EMBL" id="BKCG01000001">
    <property type="protein sequence ID" value="GER58504.1"/>
    <property type="molecule type" value="Genomic_DNA"/>
</dbReference>
<dbReference type="InterPro" id="IPR036249">
    <property type="entry name" value="Thioredoxin-like_sf"/>
</dbReference>
<name>A0A5J4IUR8_9FLAO</name>
<evidence type="ECO:0000256" key="1">
    <source>
        <dbReference type="ARBA" id="ARBA00007198"/>
    </source>
</evidence>
<dbReference type="PROSITE" id="PS51353">
    <property type="entry name" value="ARSC"/>
    <property type="match status" value="1"/>
</dbReference>
<dbReference type="Pfam" id="PF03960">
    <property type="entry name" value="ArsC"/>
    <property type="match status" value="1"/>
</dbReference>
<reference evidence="3 4" key="1">
    <citation type="submission" date="2019-08" db="EMBL/GenBank/DDBJ databases">
        <title>Draft genome sequence of Ulvibacter marinus type strain NBRC 109484.</title>
        <authorList>
            <person name="Kawano K."/>
            <person name="Ushijima N."/>
            <person name="Kihara M."/>
            <person name="Itoh H."/>
        </authorList>
    </citation>
    <scope>NUCLEOTIDE SEQUENCE [LARGE SCALE GENOMIC DNA]</scope>
    <source>
        <strain evidence="3 4">NBRC 109484</strain>
    </source>
</reference>
<keyword evidence="4" id="KW-1185">Reference proteome</keyword>
<evidence type="ECO:0000256" key="2">
    <source>
        <dbReference type="PROSITE-ProRule" id="PRU01282"/>
    </source>
</evidence>
<protein>
    <recommendedName>
        <fullName evidence="5">Arsenate reductase</fullName>
    </recommendedName>
</protein>
<dbReference type="AlphaFoldDB" id="A0A5J4IUR8"/>
<dbReference type="Proteomes" id="UP000326509">
    <property type="component" value="Unassembled WGS sequence"/>
</dbReference>
<comment type="caution">
    <text evidence="3">The sequence shown here is derived from an EMBL/GenBank/DDBJ whole genome shotgun (WGS) entry which is preliminary data.</text>
</comment>
<evidence type="ECO:0000313" key="4">
    <source>
        <dbReference type="Proteomes" id="UP000326509"/>
    </source>
</evidence>
<organism evidence="3 4">
    <name type="scientific">Patiriisocius marinus</name>
    <dbReference type="NCBI Taxonomy" id="1397112"/>
    <lineage>
        <taxon>Bacteria</taxon>
        <taxon>Pseudomonadati</taxon>
        <taxon>Bacteroidota</taxon>
        <taxon>Flavobacteriia</taxon>
        <taxon>Flavobacteriales</taxon>
        <taxon>Flavobacteriaceae</taxon>
        <taxon>Patiriisocius</taxon>
    </lineage>
</organism>
<proteinExistence type="inferred from homology"/>
<sequence length="102" mass="11912">MKEIKIPQSFIKQDIKTEALTEEDIEHMFNISGSYEALFSKRARLYKERNLKDAGLLEEDYKHLLLEHYTFLKRPVIINNDEIFIGNSKKVVEAANKSIHSS</sequence>
<accession>A0A5J4IUR8</accession>
<dbReference type="SUPFAM" id="SSF52833">
    <property type="entry name" value="Thioredoxin-like"/>
    <property type="match status" value="1"/>
</dbReference>
<evidence type="ECO:0000313" key="3">
    <source>
        <dbReference type="EMBL" id="GER58504.1"/>
    </source>
</evidence>
<dbReference type="Gene3D" id="3.40.30.10">
    <property type="entry name" value="Glutaredoxin"/>
    <property type="match status" value="1"/>
</dbReference>
<dbReference type="InterPro" id="IPR006660">
    <property type="entry name" value="Arsenate_reductase-like"/>
</dbReference>